<protein>
    <submittedName>
        <fullName evidence="2">Uncharacterized protein</fullName>
    </submittedName>
</protein>
<dbReference type="RefSeq" id="XP_001308421.1">
    <property type="nucleotide sequence ID" value="XM_001308420.1"/>
</dbReference>
<gene>
    <name evidence="2" type="ORF">TVAG_222880</name>
</gene>
<dbReference type="EMBL" id="DS113803">
    <property type="protein sequence ID" value="EAX95491.1"/>
    <property type="molecule type" value="Genomic_DNA"/>
</dbReference>
<reference evidence="2" key="2">
    <citation type="journal article" date="2007" name="Science">
        <title>Draft genome sequence of the sexually transmitted pathogen Trichomonas vaginalis.</title>
        <authorList>
            <person name="Carlton J.M."/>
            <person name="Hirt R.P."/>
            <person name="Silva J.C."/>
            <person name="Delcher A.L."/>
            <person name="Schatz M."/>
            <person name="Zhao Q."/>
            <person name="Wortman J.R."/>
            <person name="Bidwell S.L."/>
            <person name="Alsmark U.C.M."/>
            <person name="Besteiro S."/>
            <person name="Sicheritz-Ponten T."/>
            <person name="Noel C.J."/>
            <person name="Dacks J.B."/>
            <person name="Foster P.G."/>
            <person name="Simillion C."/>
            <person name="Van de Peer Y."/>
            <person name="Miranda-Saavedra D."/>
            <person name="Barton G.J."/>
            <person name="Westrop G.D."/>
            <person name="Mueller S."/>
            <person name="Dessi D."/>
            <person name="Fiori P.L."/>
            <person name="Ren Q."/>
            <person name="Paulsen I."/>
            <person name="Zhang H."/>
            <person name="Bastida-Corcuera F.D."/>
            <person name="Simoes-Barbosa A."/>
            <person name="Brown M.T."/>
            <person name="Hayes R.D."/>
            <person name="Mukherjee M."/>
            <person name="Okumura C.Y."/>
            <person name="Schneider R."/>
            <person name="Smith A.J."/>
            <person name="Vanacova S."/>
            <person name="Villalvazo M."/>
            <person name="Haas B.J."/>
            <person name="Pertea M."/>
            <person name="Feldblyum T.V."/>
            <person name="Utterback T.R."/>
            <person name="Shu C.L."/>
            <person name="Osoegawa K."/>
            <person name="de Jong P.J."/>
            <person name="Hrdy I."/>
            <person name="Horvathova L."/>
            <person name="Zubacova Z."/>
            <person name="Dolezal P."/>
            <person name="Malik S.B."/>
            <person name="Logsdon J.M. Jr."/>
            <person name="Henze K."/>
            <person name="Gupta A."/>
            <person name="Wang C.C."/>
            <person name="Dunne R.L."/>
            <person name="Upcroft J.A."/>
            <person name="Upcroft P."/>
            <person name="White O."/>
            <person name="Salzberg S.L."/>
            <person name="Tang P."/>
            <person name="Chiu C.-H."/>
            <person name="Lee Y.-S."/>
            <person name="Embley T.M."/>
            <person name="Coombs G.H."/>
            <person name="Mottram J.C."/>
            <person name="Tachezy J."/>
            <person name="Fraser-Liggett C.M."/>
            <person name="Johnson P.J."/>
        </authorList>
    </citation>
    <scope>NUCLEOTIDE SEQUENCE [LARGE SCALE GENOMIC DNA]</scope>
    <source>
        <strain evidence="2">G3</strain>
    </source>
</reference>
<evidence type="ECO:0000256" key="1">
    <source>
        <dbReference type="SAM" id="Coils"/>
    </source>
</evidence>
<sequence>MSSAADQQQLNILQKAMEKHMKVEQMEEENDKIRQQIQTRQETFERLNQLSLAAATLLGSVDSSAPVTEMSSAKCLSKLEESDAVNGENDHFEDDQVKIIVGKYINHLLSKLVDFAERNPEQIDIFGMQEIEDEMSQLYIFGEDKKIIPTTKPTEGWKQSAAVHHQLFEKLHSYIEDNK</sequence>
<dbReference type="Proteomes" id="UP000001542">
    <property type="component" value="Unassembled WGS sequence"/>
</dbReference>
<dbReference type="AlphaFoldDB" id="A2FHY2"/>
<organism evidence="2 3">
    <name type="scientific">Trichomonas vaginalis (strain ATCC PRA-98 / G3)</name>
    <dbReference type="NCBI Taxonomy" id="412133"/>
    <lineage>
        <taxon>Eukaryota</taxon>
        <taxon>Metamonada</taxon>
        <taxon>Parabasalia</taxon>
        <taxon>Trichomonadida</taxon>
        <taxon>Trichomonadidae</taxon>
        <taxon>Trichomonas</taxon>
    </lineage>
</organism>
<keyword evidence="1" id="KW-0175">Coiled coil</keyword>
<reference evidence="2" key="1">
    <citation type="submission" date="2006-10" db="EMBL/GenBank/DDBJ databases">
        <authorList>
            <person name="Amadeo P."/>
            <person name="Zhao Q."/>
            <person name="Wortman J."/>
            <person name="Fraser-Liggett C."/>
            <person name="Carlton J."/>
        </authorList>
    </citation>
    <scope>NUCLEOTIDE SEQUENCE</scope>
    <source>
        <strain evidence="2">G3</strain>
    </source>
</reference>
<feature type="coiled-coil region" evidence="1">
    <location>
        <begin position="16"/>
        <end position="43"/>
    </location>
</feature>
<dbReference type="VEuPathDB" id="TrichDB:TVAGG3_0347640"/>
<dbReference type="OrthoDB" id="10468245at2759"/>
<evidence type="ECO:0000313" key="3">
    <source>
        <dbReference type="Proteomes" id="UP000001542"/>
    </source>
</evidence>
<dbReference type="InParanoid" id="A2FHY2"/>
<dbReference type="VEuPathDB" id="TrichDB:TVAG_222880"/>
<proteinExistence type="predicted"/>
<name>A2FHY2_TRIV3</name>
<accession>A2FHY2</accession>
<dbReference type="SMR" id="A2FHY2"/>
<dbReference type="KEGG" id="tva:4753246"/>
<keyword evidence="3" id="KW-1185">Reference proteome</keyword>
<evidence type="ECO:0000313" key="2">
    <source>
        <dbReference type="EMBL" id="EAX95491.1"/>
    </source>
</evidence>